<reference evidence="1 2" key="1">
    <citation type="submission" date="2024-03" db="EMBL/GenBank/DDBJ databases">
        <title>Adaptation during the transition from Ophiocordyceps entomopathogen to insect associate is accompanied by gene loss and intensified selection.</title>
        <authorList>
            <person name="Ward C.M."/>
            <person name="Onetto C.A."/>
            <person name="Borneman A.R."/>
        </authorList>
    </citation>
    <scope>NUCLEOTIDE SEQUENCE [LARGE SCALE GENOMIC DNA]</scope>
    <source>
        <strain evidence="1">AWRI1</strain>
        <tissue evidence="1">Single Adult Female</tissue>
    </source>
</reference>
<proteinExistence type="predicted"/>
<dbReference type="InterPro" id="IPR050951">
    <property type="entry name" value="Retrovirus_Pol_polyprotein"/>
</dbReference>
<dbReference type="InterPro" id="IPR043128">
    <property type="entry name" value="Rev_trsase/Diguanyl_cyclase"/>
</dbReference>
<dbReference type="EMBL" id="JBBCAQ010000002">
    <property type="protein sequence ID" value="KAK7605234.1"/>
    <property type="molecule type" value="Genomic_DNA"/>
</dbReference>
<evidence type="ECO:0000313" key="1">
    <source>
        <dbReference type="EMBL" id="KAK7605234.1"/>
    </source>
</evidence>
<protein>
    <recommendedName>
        <fullName evidence="3">Reverse transcriptase domain-containing protein</fullName>
    </recommendedName>
</protein>
<name>A0AAN9U368_9HEMI</name>
<dbReference type="AlphaFoldDB" id="A0AAN9U368"/>
<gene>
    <name evidence="1" type="ORF">V9T40_007092</name>
</gene>
<organism evidence="1 2">
    <name type="scientific">Parthenolecanium corni</name>
    <dbReference type="NCBI Taxonomy" id="536013"/>
    <lineage>
        <taxon>Eukaryota</taxon>
        <taxon>Metazoa</taxon>
        <taxon>Ecdysozoa</taxon>
        <taxon>Arthropoda</taxon>
        <taxon>Hexapoda</taxon>
        <taxon>Insecta</taxon>
        <taxon>Pterygota</taxon>
        <taxon>Neoptera</taxon>
        <taxon>Paraneoptera</taxon>
        <taxon>Hemiptera</taxon>
        <taxon>Sternorrhyncha</taxon>
        <taxon>Coccoidea</taxon>
        <taxon>Coccidae</taxon>
        <taxon>Parthenolecanium</taxon>
    </lineage>
</organism>
<comment type="caution">
    <text evidence="1">The sequence shown here is derived from an EMBL/GenBank/DDBJ whole genome shotgun (WGS) entry which is preliminary data.</text>
</comment>
<dbReference type="InterPro" id="IPR043502">
    <property type="entry name" value="DNA/RNA_pol_sf"/>
</dbReference>
<evidence type="ECO:0008006" key="3">
    <source>
        <dbReference type="Google" id="ProtNLM"/>
    </source>
</evidence>
<dbReference type="Gene3D" id="3.10.10.10">
    <property type="entry name" value="HIV Type 1 Reverse Transcriptase, subunit A, domain 1"/>
    <property type="match status" value="1"/>
</dbReference>
<dbReference type="PANTHER" id="PTHR37984">
    <property type="entry name" value="PROTEIN CBG26694"/>
    <property type="match status" value="1"/>
</dbReference>
<accession>A0AAN9U368</accession>
<keyword evidence="2" id="KW-1185">Reference proteome</keyword>
<dbReference type="Proteomes" id="UP001367676">
    <property type="component" value="Unassembled WGS sequence"/>
</dbReference>
<dbReference type="GO" id="GO:0071897">
    <property type="term" value="P:DNA biosynthetic process"/>
    <property type="evidence" value="ECO:0007669"/>
    <property type="project" value="UniProtKB-ARBA"/>
</dbReference>
<sequence length="361" mass="41571">MCNLERDNEFNIEKEDFETWVERLELYMDVNRLKEKKVPLLLTLIGSKAYDIFRALCTPKKPKEVSYDQLVSKFRDHIKPKPSVLAERSKFRARVQQTNESTSTFIAAVQKLSQTCDFGENLEECLRDQISHGVANNDLKKKLFAEKELSYAKCRELIMAWEGMEISMAVEGSLASTSNSVHQVRKFTKEWSEPLGLSVKIEQNLNIHNINVSSIMENIFEEFVDVINDELGTYKIRLVSVVTKQDAKPKFMRPYSLPYKIKDKVGIELDKLVAQKRFIPVETCEFGSPIVPVPKGDSSLRICGDYKNTVNPNLIIDRYPLPLPEDLFQKIANCNWFSKLDLSQAYQQMLLDEASRKLLTL</sequence>
<dbReference type="Gene3D" id="3.30.70.270">
    <property type="match status" value="1"/>
</dbReference>
<dbReference type="SUPFAM" id="SSF56672">
    <property type="entry name" value="DNA/RNA polymerases"/>
    <property type="match status" value="1"/>
</dbReference>
<evidence type="ECO:0000313" key="2">
    <source>
        <dbReference type="Proteomes" id="UP001367676"/>
    </source>
</evidence>
<dbReference type="PANTHER" id="PTHR37984:SF13">
    <property type="entry name" value="RIBONUCLEASE H"/>
    <property type="match status" value="1"/>
</dbReference>